<dbReference type="Gene3D" id="2.30.130.100">
    <property type="match status" value="1"/>
</dbReference>
<dbReference type="AlphaFoldDB" id="A0A023G2N1"/>
<evidence type="ECO:0000313" key="2">
    <source>
        <dbReference type="EMBL" id="JAC27175.1"/>
    </source>
</evidence>
<reference evidence="2" key="1">
    <citation type="submission" date="2014-03" db="EMBL/GenBank/DDBJ databases">
        <title>The sialotranscriptome of Amblyomma triste, Amblyomma parvum and Amblyomma cajennense ticks, uncovered by 454-based RNA-seq.</title>
        <authorList>
            <person name="Garcia G.R."/>
            <person name="Gardinassi L.G."/>
            <person name="Ribeiro J.M."/>
            <person name="Anatrielo E."/>
            <person name="Ferreira B.R."/>
            <person name="Moreira H.N."/>
            <person name="Mafra C."/>
            <person name="Olegario M.M."/>
            <person name="Szabo P.J."/>
            <person name="Miranda-Santos I.K."/>
            <person name="Maruyama S.R."/>
        </authorList>
    </citation>
    <scope>NUCLEOTIDE SEQUENCE</scope>
    <source>
        <strain evidence="2">Araguapaz</strain>
        <tissue evidence="2">Salivary glands</tissue>
    </source>
</reference>
<accession>A0A023G2N1</accession>
<keyword evidence="1" id="KW-0732">Signal</keyword>
<evidence type="ECO:0000256" key="1">
    <source>
        <dbReference type="SAM" id="SignalP"/>
    </source>
</evidence>
<sequence length="118" mass="14005">MLFCCTLLALPCFSLRRYGEYAPGKERWVLWTENVCPSVKFIKNRTGYERPLGCKCGGREQFLPEWTLCYVDLNNWQEWIQPKDGLGYYRCPLGKCNRTGYCTSIKQYEECMMEFRPK</sequence>
<name>A0A023G2N1_AMBPA</name>
<feature type="signal peptide" evidence="1">
    <location>
        <begin position="1"/>
        <end position="19"/>
    </location>
</feature>
<protein>
    <submittedName>
        <fullName evidence="2">Putative secreted protein</fullName>
    </submittedName>
</protein>
<feature type="chain" id="PRO_5001521566" evidence="1">
    <location>
        <begin position="20"/>
        <end position="118"/>
    </location>
</feature>
<dbReference type="EMBL" id="GBBL01000145">
    <property type="protein sequence ID" value="JAC27175.1"/>
    <property type="molecule type" value="mRNA"/>
</dbReference>
<organism evidence="2">
    <name type="scientific">Amblyomma parvum</name>
    <name type="common">South American tick</name>
    <dbReference type="NCBI Taxonomy" id="251391"/>
    <lineage>
        <taxon>Eukaryota</taxon>
        <taxon>Metazoa</taxon>
        <taxon>Ecdysozoa</taxon>
        <taxon>Arthropoda</taxon>
        <taxon>Chelicerata</taxon>
        <taxon>Arachnida</taxon>
        <taxon>Acari</taxon>
        <taxon>Parasitiformes</taxon>
        <taxon>Ixodida</taxon>
        <taxon>Ixodoidea</taxon>
        <taxon>Ixodidae</taxon>
        <taxon>Amblyomminae</taxon>
        <taxon>Amblyomma</taxon>
    </lineage>
</organism>
<proteinExistence type="evidence at transcript level"/>